<evidence type="ECO:0000313" key="2">
    <source>
        <dbReference type="Proteomes" id="UP000549617"/>
    </source>
</evidence>
<name>A0A7W9EEL3_9SPHN</name>
<dbReference type="InterPro" id="IPR029069">
    <property type="entry name" value="HotDog_dom_sf"/>
</dbReference>
<comment type="caution">
    <text evidence="1">The sequence shown here is derived from an EMBL/GenBank/DDBJ whole genome shotgun (WGS) entry which is preliminary data.</text>
</comment>
<keyword evidence="2" id="KW-1185">Reference proteome</keyword>
<dbReference type="CDD" id="cd00586">
    <property type="entry name" value="4HBT"/>
    <property type="match status" value="1"/>
</dbReference>
<dbReference type="SUPFAM" id="SSF54637">
    <property type="entry name" value="Thioesterase/thiol ester dehydrase-isomerase"/>
    <property type="match status" value="1"/>
</dbReference>
<protein>
    <submittedName>
        <fullName evidence="1">Acyl-CoA thioester hydrolase</fullName>
        <ecNumber evidence="1">3.1.2.-</ecNumber>
    </submittedName>
</protein>
<evidence type="ECO:0000313" key="1">
    <source>
        <dbReference type="EMBL" id="MBB5686297.1"/>
    </source>
</evidence>
<gene>
    <name evidence="1" type="ORF">FHS49_002313</name>
</gene>
<dbReference type="Gene3D" id="3.10.129.10">
    <property type="entry name" value="Hotdog Thioesterase"/>
    <property type="match status" value="1"/>
</dbReference>
<sequence length="134" mass="14984">MSRADFTFCHRFRVRYAEGDAQAIVFNSRYLEYADLVLTEYWRALGVNAVTPPFEVNVVRALVEYKKPIRVDEEIDGCIRTARIGSSSLTTLFELHGAGADDLRAAIETVHVHVDLAAGKSRPIPANVRRMFGG</sequence>
<proteinExistence type="predicted"/>
<dbReference type="GO" id="GO:0016787">
    <property type="term" value="F:hydrolase activity"/>
    <property type="evidence" value="ECO:0007669"/>
    <property type="project" value="UniProtKB-KW"/>
</dbReference>
<dbReference type="RefSeq" id="WP_184018506.1">
    <property type="nucleotide sequence ID" value="NZ_JACIJC010000003.1"/>
</dbReference>
<reference evidence="1 2" key="1">
    <citation type="submission" date="2020-08" db="EMBL/GenBank/DDBJ databases">
        <title>Genomic Encyclopedia of Type Strains, Phase IV (KMG-IV): sequencing the most valuable type-strain genomes for metagenomic binning, comparative biology and taxonomic classification.</title>
        <authorList>
            <person name="Goeker M."/>
        </authorList>
    </citation>
    <scope>NUCLEOTIDE SEQUENCE [LARGE SCALE GENOMIC DNA]</scope>
    <source>
        <strain evidence="1 2">DSM 25079</strain>
    </source>
</reference>
<accession>A0A7W9EEL3</accession>
<dbReference type="AlphaFoldDB" id="A0A7W9EEL3"/>
<dbReference type="EMBL" id="JACIJC010000003">
    <property type="protein sequence ID" value="MBB5686297.1"/>
    <property type="molecule type" value="Genomic_DNA"/>
</dbReference>
<dbReference type="EC" id="3.1.2.-" evidence="1"/>
<keyword evidence="1" id="KW-0378">Hydrolase</keyword>
<dbReference type="Pfam" id="PF13279">
    <property type="entry name" value="4HBT_2"/>
    <property type="match status" value="1"/>
</dbReference>
<organism evidence="1 2">
    <name type="scientific">Sphingobium boeckii</name>
    <dbReference type="NCBI Taxonomy" id="1082345"/>
    <lineage>
        <taxon>Bacteria</taxon>
        <taxon>Pseudomonadati</taxon>
        <taxon>Pseudomonadota</taxon>
        <taxon>Alphaproteobacteria</taxon>
        <taxon>Sphingomonadales</taxon>
        <taxon>Sphingomonadaceae</taxon>
        <taxon>Sphingobium</taxon>
    </lineage>
</organism>
<dbReference type="Proteomes" id="UP000549617">
    <property type="component" value="Unassembled WGS sequence"/>
</dbReference>